<protein>
    <submittedName>
        <fullName evidence="1">Enoyl-CoA hydratase</fullName>
    </submittedName>
</protein>
<dbReference type="PANTHER" id="PTHR11941:SF54">
    <property type="entry name" value="ENOYL-COA HYDRATASE, MITOCHONDRIAL"/>
    <property type="match status" value="1"/>
</dbReference>
<dbReference type="Pfam" id="PF00378">
    <property type="entry name" value="ECH_1"/>
    <property type="match status" value="1"/>
</dbReference>
<sequence length="261" mass="27615">MRASHSVLFDIRESVALLTINRPEAMNALDPGVLTCLARQLDRTKSDPRIAAVIVSGAGGKAFSSGADIKYLNAATPSAIHDFSRQAGALANRIETLGKIVVAAINGHAYGNGLELALSCALRVAGRSSRFGHPDIRHGVVAGSVGISRLARLVGRGRATELLLRGRILLAEEACQIGLINAVVDDDRLIAEAEALIRDLLALSPAALRYTWEACCRGFDLPPAESAELGADLLGRCAATEDFRIGTQAFIDKTKPVFVGH</sequence>
<dbReference type="AlphaFoldDB" id="A0A5S4ELE6"/>
<proteinExistence type="predicted"/>
<dbReference type="EMBL" id="SWAD01000064">
    <property type="protein sequence ID" value="TMQ76075.1"/>
    <property type="molecule type" value="Genomic_DNA"/>
</dbReference>
<dbReference type="SUPFAM" id="SSF52096">
    <property type="entry name" value="ClpP/crotonase"/>
    <property type="match status" value="1"/>
</dbReference>
<dbReference type="RefSeq" id="WP_138678452.1">
    <property type="nucleotide sequence ID" value="NZ_SWAD01000064.1"/>
</dbReference>
<accession>A0A5S4ELE6</accession>
<dbReference type="PANTHER" id="PTHR11941">
    <property type="entry name" value="ENOYL-COA HYDRATASE-RELATED"/>
    <property type="match status" value="1"/>
</dbReference>
<gene>
    <name evidence="1" type="ORF">ACCUM_0133</name>
</gene>
<organism evidence="1 2">
    <name type="scientific">Candidatus Accumulibacter phosphatis</name>
    <dbReference type="NCBI Taxonomy" id="327160"/>
    <lineage>
        <taxon>Bacteria</taxon>
        <taxon>Pseudomonadati</taxon>
        <taxon>Pseudomonadota</taxon>
        <taxon>Betaproteobacteria</taxon>
        <taxon>Candidatus Accumulibacter</taxon>
    </lineage>
</organism>
<dbReference type="InterPro" id="IPR001753">
    <property type="entry name" value="Enoyl-CoA_hydra/iso"/>
</dbReference>
<evidence type="ECO:0000313" key="1">
    <source>
        <dbReference type="EMBL" id="TMQ76075.1"/>
    </source>
</evidence>
<evidence type="ECO:0000313" key="2">
    <source>
        <dbReference type="Proteomes" id="UP000306324"/>
    </source>
</evidence>
<reference evidence="1 2" key="1">
    <citation type="submission" date="2019-04" db="EMBL/GenBank/DDBJ databases">
        <title>A novel phosphate-accumulating bacterium identified in bioreactor for phosphate removal from wastewater.</title>
        <authorList>
            <person name="Kotlyarov R.Y."/>
            <person name="Beletsky A.V."/>
            <person name="Kallistova A.Y."/>
            <person name="Dorofeev A.G."/>
            <person name="Nikolaev Y.Y."/>
            <person name="Pimenov N.V."/>
            <person name="Ravin N.V."/>
            <person name="Mardanov A.V."/>
        </authorList>
    </citation>
    <scope>NUCLEOTIDE SEQUENCE [LARGE SCALE GENOMIC DNA]</scope>
    <source>
        <strain evidence="1 2">Bin19</strain>
    </source>
</reference>
<keyword evidence="2" id="KW-1185">Reference proteome</keyword>
<dbReference type="OrthoDB" id="5291143at2"/>
<name>A0A5S4ELE6_9PROT</name>
<dbReference type="InterPro" id="IPR029045">
    <property type="entry name" value="ClpP/crotonase-like_dom_sf"/>
</dbReference>
<dbReference type="GO" id="GO:0003824">
    <property type="term" value="F:catalytic activity"/>
    <property type="evidence" value="ECO:0007669"/>
    <property type="project" value="UniProtKB-ARBA"/>
</dbReference>
<dbReference type="Gene3D" id="3.90.226.10">
    <property type="entry name" value="2-enoyl-CoA Hydratase, Chain A, domain 1"/>
    <property type="match status" value="1"/>
</dbReference>
<dbReference type="GO" id="GO:0006635">
    <property type="term" value="P:fatty acid beta-oxidation"/>
    <property type="evidence" value="ECO:0007669"/>
    <property type="project" value="TreeGrafter"/>
</dbReference>
<dbReference type="Proteomes" id="UP000306324">
    <property type="component" value="Unassembled WGS sequence"/>
</dbReference>
<comment type="caution">
    <text evidence="1">The sequence shown here is derived from an EMBL/GenBank/DDBJ whole genome shotgun (WGS) entry which is preliminary data.</text>
</comment>
<dbReference type="CDD" id="cd06558">
    <property type="entry name" value="crotonase-like"/>
    <property type="match status" value="1"/>
</dbReference>